<dbReference type="Gene3D" id="3.20.20.80">
    <property type="entry name" value="Glycosidases"/>
    <property type="match status" value="2"/>
</dbReference>
<keyword evidence="7" id="KW-1185">Reference proteome</keyword>
<reference evidence="6 7" key="2">
    <citation type="submission" date="2007-06" db="EMBL/GenBank/DDBJ databases">
        <title>Draft genome sequence of Pseudoflavonifractor capillosus ATCC 29799.</title>
        <authorList>
            <person name="Sudarsanam P."/>
            <person name="Ley R."/>
            <person name="Guruge J."/>
            <person name="Turnbaugh P.J."/>
            <person name="Mahowald M."/>
            <person name="Liep D."/>
            <person name="Gordon J."/>
        </authorList>
    </citation>
    <scope>NUCLEOTIDE SEQUENCE [LARGE SCALE GENOMIC DNA]</scope>
    <source>
        <strain evidence="6 7">ATCC 29799</strain>
    </source>
</reference>
<keyword evidence="4" id="KW-0732">Signal</keyword>
<evidence type="ECO:0000259" key="5">
    <source>
        <dbReference type="Pfam" id="PF00728"/>
    </source>
</evidence>
<dbReference type="InterPro" id="IPR017853">
    <property type="entry name" value="GH"/>
</dbReference>
<evidence type="ECO:0000313" key="6">
    <source>
        <dbReference type="EMBL" id="EDN01856.1"/>
    </source>
</evidence>
<accession>A6NPT1</accession>
<dbReference type="CAZy" id="GH20">
    <property type="family name" value="Glycoside Hydrolase Family 20"/>
</dbReference>
<dbReference type="Proteomes" id="UP000003639">
    <property type="component" value="Unassembled WGS sequence"/>
</dbReference>
<organism evidence="6 7">
    <name type="scientific">Pseudoflavonifractor capillosus ATCC 29799</name>
    <dbReference type="NCBI Taxonomy" id="411467"/>
    <lineage>
        <taxon>Bacteria</taxon>
        <taxon>Bacillati</taxon>
        <taxon>Bacillota</taxon>
        <taxon>Clostridia</taxon>
        <taxon>Eubacteriales</taxon>
        <taxon>Oscillospiraceae</taxon>
        <taxon>Pseudoflavonifractor</taxon>
    </lineage>
</organism>
<dbReference type="EMBL" id="AAXG02000002">
    <property type="protein sequence ID" value="EDN01856.1"/>
    <property type="molecule type" value="Genomic_DNA"/>
</dbReference>
<dbReference type="Pfam" id="PF00728">
    <property type="entry name" value="Glyco_hydro_20"/>
    <property type="match status" value="1"/>
</dbReference>
<evidence type="ECO:0000256" key="1">
    <source>
        <dbReference type="ARBA" id="ARBA00006285"/>
    </source>
</evidence>
<evidence type="ECO:0000256" key="2">
    <source>
        <dbReference type="ARBA" id="ARBA00022801"/>
    </source>
</evidence>
<comment type="similarity">
    <text evidence="1">Belongs to the glycosyl hydrolase 20 family.</text>
</comment>
<dbReference type="InterPro" id="IPR015883">
    <property type="entry name" value="Glyco_hydro_20_cat"/>
</dbReference>
<dbReference type="STRING" id="411467.BACCAP_00197"/>
<feature type="signal peptide" evidence="4">
    <location>
        <begin position="1"/>
        <end position="33"/>
    </location>
</feature>
<dbReference type="GO" id="GO:0005975">
    <property type="term" value="P:carbohydrate metabolic process"/>
    <property type="evidence" value="ECO:0007669"/>
    <property type="project" value="InterPro"/>
</dbReference>
<dbReference type="Gene3D" id="2.60.120.260">
    <property type="entry name" value="Galactose-binding domain-like"/>
    <property type="match status" value="1"/>
</dbReference>
<dbReference type="GO" id="GO:0004563">
    <property type="term" value="F:beta-N-acetylhexosaminidase activity"/>
    <property type="evidence" value="ECO:0007669"/>
    <property type="project" value="UniProtKB-ARBA"/>
</dbReference>
<sequence>MKKAVRKGASKAVALVLSLAMIFGMAPMVSASAGNTADAQDNFDRIVHLDMGRKYFTPDWIKSLIDEMAKLGYNQLELDFGNSEKGQLRFALEDMSVNYTYTEQTMVPVDNTDAQEEPAAPVETGEPVEEQPAAPVQTEEPADEEQTAETVMPLQEEPAAPAETVAPTAPVTDEVLEQAEESGAANGVIVYNYIDVPTTKTVYLNAALPADGEYITESEMKGIIAHAKDKGIEIVPLLNSPGHFGAVLDGVRDENGAPVNFSYNNSNSLDITNEEAVAFGQAVVLKYAEWFKGQGCDTFNIGADEFANDIYPSGGMGFGHLVWTQQYHHFVDYVNTLADKLQEMGYTVRAFNDGINYGGQTGVENDIQVCYWTSGWPGYNVASASALAAQGFTMINTHGDYYYVLGKNSAMTEGKIDAADFDAASFIDGSVIAEPAGAMFCIWSDYPDAQTQDEVMNGALPYMTGFASALGGGAATDAETNVSVEAPGVVAVNATATSNVPTEISSGNGKNDVKFLAYTAYDIQVNDGTYTDEAQVTLPLPQSMQGYEDSQLMGFVVNENGSYTLIPGSKNGTNYTFTMPHFSVGGVVAYAVDDTVKYEQVTGSVTAGTYMVVYKNNNRYYAMDQDGNAVQLTANSDGTLSTGSNDAGTLLWTFAQSGNNWTLTDAAGQKLGITAKRPIFQNWSVTVNFSGGGQQQSFSISENGNAYSIRSAEEFDADGIGSSFAYVIGGTSRFSGSTDSSTLYLYREATPTYIVTIHTYKDGTSTPVGNGTYTEALPAGTQTISAPSIQGYSPTQASQTIEVSPLSENTLTFYYVEKQEIATAEEIEFWITNAPVTAGNQQRMTLNTDTVPAAIFSDDGVALEDLVPYEGVGNGETVAYWKGTLLPYNRSLTFNGQQTGDGGNDQTMRSDRYDFSKIKYSTSEDAWYVYGTSGWRKVQSTDQLVAYYLQVTELTNALQTHIKDWGGVKGKDPYGGFGWRSSWALSVAVVYDTGMVPAEENLVNTSTFYNGDAGRHVGYLKFLENEDYEVAYITATFGKRTGSDKDNINVNYDLENATETRIWDAENDSMNDRVNGYPYVWGGGQFNNVLTWSYSSNWYGIVDHSAILIRIYVKERVKEDSLTIRYVDDTAGGTQFYETYVNVNEGVNFEGYVGSDGSLLKDTITNSKGDEQPIVTNLDGLTYIPDKYRSGLYEYTKASLGEDNKTLVLHYTLKLTAHNFVVDFGLPMVINALDLGITTGDVTSFTVNADSQNQGLTADGATLTFVAPNMQYTTTLFRVTAHFSSGATQELVIRIYPASTMYYEAENFVYFEDAAGMKWAAAGTSSNRTQAAEKLGAKENNYGSDPAYNSKDLTWSNENAKKVTVSEAAFGESGEWPTATFTFTGTGADIISQTDAQAGVILVDVKQGTKAVKSYIVNNYYGYTYSDTGWTVSADNNGNDINSIYQVPVIAIRDLEYDTYTVTITVAYDKAFDVTYVEDGPNSFDFYLDAIRVYNPLESSSVYAADKESDPIFNVLHNLVTNFGDTGTLVDGLMEADKEQFEYFGPNNEIYLAPDQTVTVTLKDTASGKNAQIAARLIAGESASLDIGGKSVAVNSTVDQYYTINGGITGSEVTITNNGQGTVALTILKLTGGSN</sequence>
<dbReference type="InterPro" id="IPR052764">
    <property type="entry name" value="GH20_Enzymes"/>
</dbReference>
<protein>
    <submittedName>
        <fullName evidence="6">Glycosyl hydrolase family 20, catalytic domain protein</fullName>
    </submittedName>
</protein>
<feature type="domain" description="Glycoside hydrolase family 20 catalytic" evidence="5">
    <location>
        <begin position="212"/>
        <end position="410"/>
    </location>
</feature>
<dbReference type="PANTHER" id="PTHR43678:SF1">
    <property type="entry name" value="BETA-N-ACETYLHEXOSAMINIDASE"/>
    <property type="match status" value="1"/>
</dbReference>
<evidence type="ECO:0000256" key="4">
    <source>
        <dbReference type="SAM" id="SignalP"/>
    </source>
</evidence>
<comment type="caution">
    <text evidence="6">The sequence shown here is derived from an EMBL/GenBank/DDBJ whole genome shotgun (WGS) entry which is preliminary data.</text>
</comment>
<dbReference type="PANTHER" id="PTHR43678">
    <property type="entry name" value="PUTATIVE (AFU_ORTHOLOGUE AFUA_2G00640)-RELATED"/>
    <property type="match status" value="1"/>
</dbReference>
<feature type="region of interest" description="Disordered" evidence="3">
    <location>
        <begin position="114"/>
        <end position="150"/>
    </location>
</feature>
<keyword evidence="2 6" id="KW-0378">Hydrolase</keyword>
<gene>
    <name evidence="6" type="ORF">BACCAP_00197</name>
</gene>
<proteinExistence type="inferred from homology"/>
<dbReference type="SUPFAM" id="SSF51445">
    <property type="entry name" value="(Trans)glycosidases"/>
    <property type="match status" value="2"/>
</dbReference>
<dbReference type="CDD" id="cd06564">
    <property type="entry name" value="GH20_DspB_LnbB-like"/>
    <property type="match status" value="1"/>
</dbReference>
<dbReference type="eggNOG" id="COG3525">
    <property type="taxonomic scope" value="Bacteria"/>
</dbReference>
<dbReference type="OrthoDB" id="9816455at2"/>
<reference evidence="6 7" key="1">
    <citation type="submission" date="2007-04" db="EMBL/GenBank/DDBJ databases">
        <authorList>
            <person name="Fulton L."/>
            <person name="Clifton S."/>
            <person name="Fulton B."/>
            <person name="Xu J."/>
            <person name="Minx P."/>
            <person name="Pepin K.H."/>
            <person name="Johnson M."/>
            <person name="Thiruvilangam P."/>
            <person name="Bhonagiri V."/>
            <person name="Nash W.E."/>
            <person name="Mardis E.R."/>
            <person name="Wilson R.K."/>
        </authorList>
    </citation>
    <scope>NUCLEOTIDE SEQUENCE [LARGE SCALE GENOMIC DNA]</scope>
    <source>
        <strain evidence="6 7">ATCC 29799</strain>
    </source>
</reference>
<feature type="chain" id="PRO_5039723646" evidence="4">
    <location>
        <begin position="34"/>
        <end position="1635"/>
    </location>
</feature>
<name>A6NPT1_9FIRM</name>
<evidence type="ECO:0000313" key="7">
    <source>
        <dbReference type="Proteomes" id="UP000003639"/>
    </source>
</evidence>
<dbReference type="RefSeq" id="WP_006570762.1">
    <property type="nucleotide sequence ID" value="NZ_AAXG02000002.1"/>
</dbReference>
<evidence type="ECO:0000256" key="3">
    <source>
        <dbReference type="SAM" id="MobiDB-lite"/>
    </source>
</evidence>